<proteinExistence type="predicted"/>
<comment type="caution">
    <text evidence="2">The sequence shown here is derived from an EMBL/GenBank/DDBJ whole genome shotgun (WGS) entry which is preliminary data.</text>
</comment>
<keyword evidence="1" id="KW-0732">Signal</keyword>
<feature type="chain" id="PRO_5020678126" evidence="1">
    <location>
        <begin position="21"/>
        <end position="217"/>
    </location>
</feature>
<evidence type="ECO:0000256" key="1">
    <source>
        <dbReference type="SAM" id="SignalP"/>
    </source>
</evidence>
<dbReference type="OrthoDB" id="762277at2"/>
<dbReference type="Proteomes" id="UP000292884">
    <property type="component" value="Unassembled WGS sequence"/>
</dbReference>
<feature type="signal peptide" evidence="1">
    <location>
        <begin position="1"/>
        <end position="20"/>
    </location>
</feature>
<sequence>MRNVSLVFLFVFISCSITLAQQKTVFKEDFEGYDNDWRLVNNKEFKVKQEEGKLAFSKANLNKVMNGCLWYKKTINNFYTDKNFIISFDANSISSEFNRAFDVQWGKLQEFDGVRKTSIYQLEFSMNKVRLAQLDRPKNWLYFKWSDELMDDSLSPFQLERGKFSKFEIIQENDLLLVKVNQKLVYKMPLKVLSGSEIGFQHCLKGEWELDNLIIKQ</sequence>
<accession>A0A4R0ML32</accession>
<dbReference type="AlphaFoldDB" id="A0A4R0ML32"/>
<keyword evidence="3" id="KW-1185">Reference proteome</keyword>
<dbReference type="RefSeq" id="WP_131555500.1">
    <property type="nucleotide sequence ID" value="NZ_SJSK01000007.1"/>
</dbReference>
<protein>
    <submittedName>
        <fullName evidence="2">Uncharacterized protein</fullName>
    </submittedName>
</protein>
<dbReference type="EMBL" id="SJSK01000007">
    <property type="protein sequence ID" value="TCC87385.1"/>
    <property type="molecule type" value="Genomic_DNA"/>
</dbReference>
<reference evidence="2 3" key="1">
    <citation type="submission" date="2019-02" db="EMBL/GenBank/DDBJ databases">
        <title>Pedobacter sp. RP-1-13 sp. nov., isolated from Arctic soil.</title>
        <authorList>
            <person name="Dahal R.H."/>
        </authorList>
    </citation>
    <scope>NUCLEOTIDE SEQUENCE [LARGE SCALE GENOMIC DNA]</scope>
    <source>
        <strain evidence="2 3">RP-1-13</strain>
    </source>
</reference>
<evidence type="ECO:0000313" key="3">
    <source>
        <dbReference type="Proteomes" id="UP000292884"/>
    </source>
</evidence>
<evidence type="ECO:0000313" key="2">
    <source>
        <dbReference type="EMBL" id="TCC87385.1"/>
    </source>
</evidence>
<gene>
    <name evidence="2" type="ORF">EZ428_22060</name>
</gene>
<name>A0A4R0ML32_9SPHI</name>
<organism evidence="2 3">
    <name type="scientific">Pedobacter frigiditerrae</name>
    <dbReference type="NCBI Taxonomy" id="2530452"/>
    <lineage>
        <taxon>Bacteria</taxon>
        <taxon>Pseudomonadati</taxon>
        <taxon>Bacteroidota</taxon>
        <taxon>Sphingobacteriia</taxon>
        <taxon>Sphingobacteriales</taxon>
        <taxon>Sphingobacteriaceae</taxon>
        <taxon>Pedobacter</taxon>
    </lineage>
</organism>
<dbReference type="PROSITE" id="PS51257">
    <property type="entry name" value="PROKAR_LIPOPROTEIN"/>
    <property type="match status" value="1"/>
</dbReference>